<evidence type="ECO:0000313" key="2">
    <source>
        <dbReference type="Proteomes" id="UP000193144"/>
    </source>
</evidence>
<protein>
    <submittedName>
        <fullName evidence="1">Uncharacterized protein</fullName>
    </submittedName>
</protein>
<dbReference type="AlphaFoldDB" id="A0A1Y2A3R7"/>
<dbReference type="EMBL" id="MCFA01000015">
    <property type="protein sequence ID" value="ORY16937.1"/>
    <property type="molecule type" value="Genomic_DNA"/>
</dbReference>
<name>A0A1Y2A3R7_9PLEO</name>
<keyword evidence="2" id="KW-1185">Reference proteome</keyword>
<dbReference type="Proteomes" id="UP000193144">
    <property type="component" value="Unassembled WGS sequence"/>
</dbReference>
<accession>A0A1Y2A3R7</accession>
<reference evidence="1 2" key="1">
    <citation type="submission" date="2016-07" db="EMBL/GenBank/DDBJ databases">
        <title>Pervasive Adenine N6-methylation of Active Genes in Fungi.</title>
        <authorList>
            <consortium name="DOE Joint Genome Institute"/>
            <person name="Mondo S.J."/>
            <person name="Dannebaum R.O."/>
            <person name="Kuo R.C."/>
            <person name="Labutti K."/>
            <person name="Haridas S."/>
            <person name="Kuo A."/>
            <person name="Salamov A."/>
            <person name="Ahrendt S.R."/>
            <person name="Lipzen A."/>
            <person name="Sullivan W."/>
            <person name="Andreopoulos W.B."/>
            <person name="Clum A."/>
            <person name="Lindquist E."/>
            <person name="Daum C."/>
            <person name="Ramamoorthy G.K."/>
            <person name="Gryganskyi A."/>
            <person name="Culley D."/>
            <person name="Magnuson J.K."/>
            <person name="James T.Y."/>
            <person name="O'Malley M.A."/>
            <person name="Stajich J.E."/>
            <person name="Spatafora J.W."/>
            <person name="Visel A."/>
            <person name="Grigoriev I.V."/>
        </authorList>
    </citation>
    <scope>NUCLEOTIDE SEQUENCE [LARGE SCALE GENOMIC DNA]</scope>
    <source>
        <strain evidence="1 2">CBS 115471</strain>
    </source>
</reference>
<gene>
    <name evidence="1" type="ORF">BCR34DRAFT_556281</name>
</gene>
<sequence>MPTSANIVTFAHVVDNWHEDLLPDRANISAFEVLDSVGILSLADPEGLEHPNVEVLLVLDNGPRKFIGRTSLDRLLNLNIHLIVRVIAYVSFIVTSVPPQDIFSSDAVRRGRFRCFGNLTEEKRVAEVGPWLEKRVSSENHLLQLLERGEAEKIERAFELGAHLVRSGGHFPLPSGRLRILGRIHG</sequence>
<organism evidence="1 2">
    <name type="scientific">Clohesyomyces aquaticus</name>
    <dbReference type="NCBI Taxonomy" id="1231657"/>
    <lineage>
        <taxon>Eukaryota</taxon>
        <taxon>Fungi</taxon>
        <taxon>Dikarya</taxon>
        <taxon>Ascomycota</taxon>
        <taxon>Pezizomycotina</taxon>
        <taxon>Dothideomycetes</taxon>
        <taxon>Pleosporomycetidae</taxon>
        <taxon>Pleosporales</taxon>
        <taxon>Lindgomycetaceae</taxon>
        <taxon>Clohesyomyces</taxon>
    </lineage>
</organism>
<evidence type="ECO:0000313" key="1">
    <source>
        <dbReference type="EMBL" id="ORY16937.1"/>
    </source>
</evidence>
<comment type="caution">
    <text evidence="1">The sequence shown here is derived from an EMBL/GenBank/DDBJ whole genome shotgun (WGS) entry which is preliminary data.</text>
</comment>
<proteinExistence type="predicted"/>